<dbReference type="CDD" id="cd09272">
    <property type="entry name" value="RNase_HI_RT_Ty1"/>
    <property type="match status" value="1"/>
</dbReference>
<dbReference type="InterPro" id="IPR013103">
    <property type="entry name" value="RVT_2"/>
</dbReference>
<feature type="domain" description="Reverse transcriptase Ty1/copia-type" evidence="1">
    <location>
        <begin position="118"/>
        <end position="196"/>
    </location>
</feature>
<dbReference type="PANTHER" id="PTHR11439">
    <property type="entry name" value="GAG-POL-RELATED RETROTRANSPOSON"/>
    <property type="match status" value="1"/>
</dbReference>
<dbReference type="SUPFAM" id="SSF56672">
    <property type="entry name" value="DNA/RNA polymerases"/>
    <property type="match status" value="1"/>
</dbReference>
<proteinExistence type="predicted"/>
<comment type="caution">
    <text evidence="2">The sequence shown here is derived from an EMBL/GenBank/DDBJ whole genome shotgun (WGS) entry which is preliminary data.</text>
</comment>
<dbReference type="EMBL" id="QGNW01000944">
    <property type="protein sequence ID" value="RVW58535.1"/>
    <property type="molecule type" value="Genomic_DNA"/>
</dbReference>
<dbReference type="Proteomes" id="UP000288805">
    <property type="component" value="Unassembled WGS sequence"/>
</dbReference>
<evidence type="ECO:0000313" key="2">
    <source>
        <dbReference type="EMBL" id="RVW58535.1"/>
    </source>
</evidence>
<feature type="domain" description="Reverse transcriptase Ty1/copia-type" evidence="1">
    <location>
        <begin position="56"/>
        <end position="110"/>
    </location>
</feature>
<dbReference type="Pfam" id="PF07727">
    <property type="entry name" value="RVT_2"/>
    <property type="match status" value="2"/>
</dbReference>
<reference evidence="2 3" key="1">
    <citation type="journal article" date="2018" name="PLoS Genet.">
        <title>Population sequencing reveals clonal diversity and ancestral inbreeding in the grapevine cultivar Chardonnay.</title>
        <authorList>
            <person name="Roach M.J."/>
            <person name="Johnson D.L."/>
            <person name="Bohlmann J."/>
            <person name="van Vuuren H.J."/>
            <person name="Jones S.J."/>
            <person name="Pretorius I.S."/>
            <person name="Schmidt S.A."/>
            <person name="Borneman A.R."/>
        </authorList>
    </citation>
    <scope>NUCLEOTIDE SEQUENCE [LARGE SCALE GENOMIC DNA]</scope>
    <source>
        <strain evidence="3">cv. Chardonnay</strain>
        <tissue evidence="2">Leaf</tissue>
    </source>
</reference>
<organism evidence="2 3">
    <name type="scientific">Vitis vinifera</name>
    <name type="common">Grape</name>
    <dbReference type="NCBI Taxonomy" id="29760"/>
    <lineage>
        <taxon>Eukaryota</taxon>
        <taxon>Viridiplantae</taxon>
        <taxon>Streptophyta</taxon>
        <taxon>Embryophyta</taxon>
        <taxon>Tracheophyta</taxon>
        <taxon>Spermatophyta</taxon>
        <taxon>Magnoliopsida</taxon>
        <taxon>eudicotyledons</taxon>
        <taxon>Gunneridae</taxon>
        <taxon>Pentapetalae</taxon>
        <taxon>rosids</taxon>
        <taxon>Vitales</taxon>
        <taxon>Vitaceae</taxon>
        <taxon>Viteae</taxon>
        <taxon>Vitis</taxon>
    </lineage>
</organism>
<protein>
    <submittedName>
        <fullName evidence="2">Retrovirus-related Pol polyprotein from transposon TNT 1-94</fullName>
    </submittedName>
</protein>
<evidence type="ECO:0000313" key="3">
    <source>
        <dbReference type="Proteomes" id="UP000288805"/>
    </source>
</evidence>
<sequence length="336" mass="38054">MFPQFLYPYPTMSPLAPLSTSRSSSHLYTPRIVSTEIFNLSFDTGCYANESFDANNLEQMDVKTTFLHGDLEELVYMVQLEGFIQPGQEHLVYKLKKSLYGLKQSPKAVNLDDDSSFIFLLLYVDDMLIVVKSMVEVNKLKSLLSKEFDMKDLGATKKILGMEIHGDRALGRLWLSQHNYVKRMLERFNMDNAKPVPYASAVGCLMYAMVCTRLDLAHAVNYGITFSKQQSDPSVKGYADADYVGDLDERRSTIGLVKELGIQQGGVELYFDSQSAIYLEKNQVYHPRTKHIDVRFHKISELVSSGELLLEKVHTSENAADMLTKPVYHKKSSSIA</sequence>
<name>A0A438FEY2_VITVI</name>
<dbReference type="AlphaFoldDB" id="A0A438FEY2"/>
<dbReference type="InterPro" id="IPR043502">
    <property type="entry name" value="DNA/RNA_pol_sf"/>
</dbReference>
<accession>A0A438FEY2</accession>
<gene>
    <name evidence="2" type="primary">POLX_2541</name>
    <name evidence="2" type="ORF">CK203_113074</name>
</gene>
<evidence type="ECO:0000259" key="1">
    <source>
        <dbReference type="Pfam" id="PF07727"/>
    </source>
</evidence>
<dbReference type="PANTHER" id="PTHR11439:SF483">
    <property type="entry name" value="PEPTIDE SYNTHASE GLIP-LIKE, PUTATIVE (AFU_ORTHOLOGUE AFUA_3G12920)-RELATED"/>
    <property type="match status" value="1"/>
</dbReference>